<evidence type="ECO:0000256" key="1">
    <source>
        <dbReference type="SAM" id="Phobius"/>
    </source>
</evidence>
<accession>A0A0A7KKL7</accession>
<name>A0A0A7KKL7_9DEIO</name>
<dbReference type="Proteomes" id="UP000030634">
    <property type="component" value="Chromosome"/>
</dbReference>
<keyword evidence="1" id="KW-0812">Transmembrane</keyword>
<evidence type="ECO:0000313" key="2">
    <source>
        <dbReference type="EMBL" id="AIZ45103.1"/>
    </source>
</evidence>
<keyword evidence="1" id="KW-1133">Transmembrane helix</keyword>
<sequence length="64" mass="6444">MRRRVGWVIAAGLVGTAGAGVIEPGPAGLLMGTAGLAGLSALGIAVNSYLRHSGDPEAQPWYGR</sequence>
<dbReference type="AlphaFoldDB" id="A0A0A7KKL7"/>
<proteinExistence type="predicted"/>
<protein>
    <submittedName>
        <fullName evidence="2">Uncharacterized protein</fullName>
    </submittedName>
</protein>
<organism evidence="2 3">
    <name type="scientific">Deinococcus radiopugnans</name>
    <dbReference type="NCBI Taxonomy" id="57497"/>
    <lineage>
        <taxon>Bacteria</taxon>
        <taxon>Thermotogati</taxon>
        <taxon>Deinococcota</taxon>
        <taxon>Deinococci</taxon>
        <taxon>Deinococcales</taxon>
        <taxon>Deinococcaceae</taxon>
        <taxon>Deinococcus</taxon>
    </lineage>
</organism>
<reference evidence="3" key="1">
    <citation type="submission" date="2014-11" db="EMBL/GenBank/DDBJ databases">
        <title>Hymenobacter sp. DG25B genome submission.</title>
        <authorList>
            <person name="Jung H.-Y."/>
            <person name="Kim M.K."/>
            <person name="Srinivasan S."/>
            <person name="Lim S."/>
        </authorList>
    </citation>
    <scope>NUCLEOTIDE SEQUENCE [LARGE SCALE GENOMIC DNA]</scope>
    <source>
        <strain evidence="3">DY59</strain>
    </source>
</reference>
<dbReference type="EMBL" id="CP010028">
    <property type="protein sequence ID" value="AIZ45103.1"/>
    <property type="molecule type" value="Genomic_DNA"/>
</dbReference>
<evidence type="ECO:0000313" key="3">
    <source>
        <dbReference type="Proteomes" id="UP000030634"/>
    </source>
</evidence>
<feature type="transmembrane region" description="Helical" evidence="1">
    <location>
        <begin position="29"/>
        <end position="50"/>
    </location>
</feature>
<dbReference type="KEGG" id="dsw:QR90_08215"/>
<gene>
    <name evidence="2" type="ORF">QR90_08215</name>
</gene>
<dbReference type="HOGENOM" id="CLU_2860299_0_0_0"/>
<dbReference type="STRING" id="1182571.QR90_08215"/>
<dbReference type="RefSeq" id="WP_039683763.1">
    <property type="nucleotide sequence ID" value="NZ_CP010028.1"/>
</dbReference>
<keyword evidence="1" id="KW-0472">Membrane</keyword>